<organism evidence="3 4">
    <name type="scientific">Ichthyophthirius multifiliis</name>
    <name type="common">White spot disease agent</name>
    <name type="synonym">Ich</name>
    <dbReference type="NCBI Taxonomy" id="5932"/>
    <lineage>
        <taxon>Eukaryota</taxon>
        <taxon>Sar</taxon>
        <taxon>Alveolata</taxon>
        <taxon>Ciliophora</taxon>
        <taxon>Intramacronucleata</taxon>
        <taxon>Oligohymenophorea</taxon>
        <taxon>Hymenostomatida</taxon>
        <taxon>Ophryoglenina</taxon>
        <taxon>Ichthyophthirius</taxon>
    </lineage>
</organism>
<dbReference type="InterPro" id="IPR011990">
    <property type="entry name" value="TPR-like_helical_dom_sf"/>
</dbReference>
<dbReference type="RefSeq" id="XP_004034795.1">
    <property type="nucleotide sequence ID" value="XM_004034747.1"/>
</dbReference>
<evidence type="ECO:0000256" key="1">
    <source>
        <dbReference type="ARBA" id="ARBA00022737"/>
    </source>
</evidence>
<dbReference type="Proteomes" id="UP000008983">
    <property type="component" value="Unassembled WGS sequence"/>
</dbReference>
<accession>G0QU05</accession>
<evidence type="ECO:0008006" key="5">
    <source>
        <dbReference type="Google" id="ProtNLM"/>
    </source>
</evidence>
<dbReference type="STRING" id="857967.G0QU05"/>
<gene>
    <name evidence="3" type="ORF">IMG5_113460</name>
</gene>
<dbReference type="OrthoDB" id="2423701at2759"/>
<sequence length="122" mass="14594">MKKNSNASESIIYKEEGNKAFKNKNYEEAILMYTNAIVNLFLNQLKNKQKKDLDQTQSIFYSNRSRVYKHLNKIDEAIQDAQKSYELDEKIQKHIYQWANQLHLNVNQIQKLLINQRFLLVE</sequence>
<protein>
    <recommendedName>
        <fullName evidence="5">Tetratricopeptide repeat protein</fullName>
    </recommendedName>
</protein>
<keyword evidence="1" id="KW-0677">Repeat</keyword>
<dbReference type="PANTHER" id="PTHR22904:SF523">
    <property type="entry name" value="STRESS-INDUCED-PHOSPHOPROTEIN 1"/>
    <property type="match status" value="1"/>
</dbReference>
<dbReference type="EMBL" id="GL983887">
    <property type="protein sequence ID" value="EGR31309.1"/>
    <property type="molecule type" value="Genomic_DNA"/>
</dbReference>
<dbReference type="InterPro" id="IPR019734">
    <property type="entry name" value="TPR_rpt"/>
</dbReference>
<dbReference type="AlphaFoldDB" id="G0QU05"/>
<dbReference type="GeneID" id="14907441"/>
<dbReference type="SUPFAM" id="SSF48452">
    <property type="entry name" value="TPR-like"/>
    <property type="match status" value="1"/>
</dbReference>
<evidence type="ECO:0000313" key="3">
    <source>
        <dbReference type="EMBL" id="EGR31309.1"/>
    </source>
</evidence>
<dbReference type="PANTHER" id="PTHR22904">
    <property type="entry name" value="TPR REPEAT CONTAINING PROTEIN"/>
    <property type="match status" value="1"/>
</dbReference>
<dbReference type="GO" id="GO:0051879">
    <property type="term" value="F:Hsp90 protein binding"/>
    <property type="evidence" value="ECO:0007669"/>
    <property type="project" value="TreeGrafter"/>
</dbReference>
<evidence type="ECO:0000313" key="4">
    <source>
        <dbReference type="Proteomes" id="UP000008983"/>
    </source>
</evidence>
<dbReference type="SMART" id="SM00028">
    <property type="entry name" value="TPR"/>
    <property type="match status" value="2"/>
</dbReference>
<dbReference type="Gene3D" id="1.25.40.10">
    <property type="entry name" value="Tetratricopeptide repeat domain"/>
    <property type="match status" value="1"/>
</dbReference>
<keyword evidence="2" id="KW-0802">TPR repeat</keyword>
<reference evidence="3 4" key="1">
    <citation type="submission" date="2011-07" db="EMBL/GenBank/DDBJ databases">
        <authorList>
            <person name="Coyne R."/>
            <person name="Brami D."/>
            <person name="Johnson J."/>
            <person name="Hostetler J."/>
            <person name="Hannick L."/>
            <person name="Clark T."/>
            <person name="Cassidy-Hanley D."/>
            <person name="Inman J."/>
        </authorList>
    </citation>
    <scope>NUCLEOTIDE SEQUENCE [LARGE SCALE GENOMIC DNA]</scope>
    <source>
        <strain evidence="3 4">G5</strain>
    </source>
</reference>
<dbReference type="InParanoid" id="G0QU05"/>
<keyword evidence="4" id="KW-1185">Reference proteome</keyword>
<name>G0QU05_ICHMU</name>
<evidence type="ECO:0000256" key="2">
    <source>
        <dbReference type="ARBA" id="ARBA00022803"/>
    </source>
</evidence>
<proteinExistence type="predicted"/>